<feature type="DNA-binding region" description="H-T-H motif" evidence="2">
    <location>
        <begin position="25"/>
        <end position="44"/>
    </location>
</feature>
<dbReference type="SUPFAM" id="SSF46689">
    <property type="entry name" value="Homeodomain-like"/>
    <property type="match status" value="1"/>
</dbReference>
<dbReference type="InterPro" id="IPR036271">
    <property type="entry name" value="Tet_transcr_reg_TetR-rel_C_sf"/>
</dbReference>
<dbReference type="PANTHER" id="PTHR43479">
    <property type="entry name" value="ACREF/ENVCD OPERON REPRESSOR-RELATED"/>
    <property type="match status" value="1"/>
</dbReference>
<dbReference type="Pfam" id="PF00440">
    <property type="entry name" value="TetR_N"/>
    <property type="match status" value="1"/>
</dbReference>
<name>U5CQF8_CALSX</name>
<comment type="caution">
    <text evidence="4">The sequence shown here is derived from an EMBL/GenBank/DDBJ whole genome shotgun (WGS) entry which is preliminary data.</text>
</comment>
<dbReference type="Gene3D" id="1.10.10.60">
    <property type="entry name" value="Homeodomain-like"/>
    <property type="match status" value="1"/>
</dbReference>
<dbReference type="Gene3D" id="1.10.357.10">
    <property type="entry name" value="Tetracycline Repressor, domain 2"/>
    <property type="match status" value="1"/>
</dbReference>
<dbReference type="Pfam" id="PF17932">
    <property type="entry name" value="TetR_C_24"/>
    <property type="match status" value="1"/>
</dbReference>
<dbReference type="PANTHER" id="PTHR43479:SF11">
    <property type="entry name" value="ACREF_ENVCD OPERON REPRESSOR-RELATED"/>
    <property type="match status" value="1"/>
</dbReference>
<dbReference type="InterPro" id="IPR009057">
    <property type="entry name" value="Homeodomain-like_sf"/>
</dbReference>
<organism evidence="4 5">
    <name type="scientific">Caldanaerobacter subterraneus subsp. yonseiensis KB-1</name>
    <dbReference type="NCBI Taxonomy" id="1388761"/>
    <lineage>
        <taxon>Bacteria</taxon>
        <taxon>Bacillati</taxon>
        <taxon>Bacillota</taxon>
        <taxon>Clostridia</taxon>
        <taxon>Thermoanaerobacterales</taxon>
        <taxon>Thermoanaerobacteraceae</taxon>
        <taxon>Caldanaerobacter</taxon>
    </lineage>
</organism>
<dbReference type="PATRIC" id="fig|1388761.3.peg.2382"/>
<dbReference type="InterPro" id="IPR001647">
    <property type="entry name" value="HTH_TetR"/>
</dbReference>
<protein>
    <submittedName>
        <fullName evidence="4">Transcriptional regulator</fullName>
    </submittedName>
</protein>
<dbReference type="Proteomes" id="UP000016856">
    <property type="component" value="Unassembled WGS sequence"/>
</dbReference>
<dbReference type="InterPro" id="IPR041490">
    <property type="entry name" value="KstR2_TetR_C"/>
</dbReference>
<accession>U5CQF8</accession>
<dbReference type="GO" id="GO:0003677">
    <property type="term" value="F:DNA binding"/>
    <property type="evidence" value="ECO:0007669"/>
    <property type="project" value="UniProtKB-UniRule"/>
</dbReference>
<dbReference type="InterPro" id="IPR050624">
    <property type="entry name" value="HTH-type_Tx_Regulator"/>
</dbReference>
<feature type="domain" description="HTH tetR-type" evidence="3">
    <location>
        <begin position="2"/>
        <end position="62"/>
    </location>
</feature>
<dbReference type="PROSITE" id="PS01081">
    <property type="entry name" value="HTH_TETR_1"/>
    <property type="match status" value="1"/>
</dbReference>
<dbReference type="PROSITE" id="PS50977">
    <property type="entry name" value="HTH_TETR_2"/>
    <property type="match status" value="1"/>
</dbReference>
<keyword evidence="1 2" id="KW-0238">DNA-binding</keyword>
<evidence type="ECO:0000313" key="5">
    <source>
        <dbReference type="Proteomes" id="UP000016856"/>
    </source>
</evidence>
<gene>
    <name evidence="4" type="ORF">O163_11845</name>
</gene>
<sequence length="202" mass="23316">MSSTKERIFKAALETFSKRGFYKATMDEIAEAAGVAKGTLYYHFKSKDDILDFLIDEGIKRLKQQAIEEISKVNGAIEKLKRIVFVQTNFLYKNHDFIIVLLSQIWGHGDVPRRFREKLSTYLEIIEKVVKEGKEQKLLADCNEKLVAAAFFGMTTSILALKVIREEETVDTQEITDTVFNFALNGLKFYHYTSKEVFFVDF</sequence>
<dbReference type="EMBL" id="AXDC01000038">
    <property type="protein sequence ID" value="ERM91191.1"/>
    <property type="molecule type" value="Genomic_DNA"/>
</dbReference>
<dbReference type="SUPFAM" id="SSF48498">
    <property type="entry name" value="Tetracyclin repressor-like, C-terminal domain"/>
    <property type="match status" value="1"/>
</dbReference>
<evidence type="ECO:0000313" key="4">
    <source>
        <dbReference type="EMBL" id="ERM91191.1"/>
    </source>
</evidence>
<dbReference type="InterPro" id="IPR023772">
    <property type="entry name" value="DNA-bd_HTH_TetR-type_CS"/>
</dbReference>
<reference evidence="4 5" key="1">
    <citation type="journal article" date="2013" name="Genome Announc.">
        <title>Draft Genome Sequence of an Anaerobic and Extremophilic Bacterium, Caldanaerobacter yonseiensis, Isolated from a Geothermal Hot Stream.</title>
        <authorList>
            <person name="Lee S.J."/>
            <person name="Lee Y.J."/>
            <person name="Park G.S."/>
            <person name="Kim B.C."/>
            <person name="Lee S.J."/>
            <person name="Shin J.H."/>
            <person name="Lee D.W."/>
        </authorList>
    </citation>
    <scope>NUCLEOTIDE SEQUENCE [LARGE SCALE GENOMIC DNA]</scope>
    <source>
        <strain evidence="4 5">KB-1</strain>
    </source>
</reference>
<evidence type="ECO:0000256" key="1">
    <source>
        <dbReference type="ARBA" id="ARBA00023125"/>
    </source>
</evidence>
<proteinExistence type="predicted"/>
<dbReference type="AlphaFoldDB" id="U5CQF8"/>
<dbReference type="RefSeq" id="WP_022588638.1">
    <property type="nucleotide sequence ID" value="NZ_AXDC01000038.1"/>
</dbReference>
<evidence type="ECO:0000256" key="2">
    <source>
        <dbReference type="PROSITE-ProRule" id="PRU00335"/>
    </source>
</evidence>
<dbReference type="PRINTS" id="PR00455">
    <property type="entry name" value="HTHTETR"/>
</dbReference>
<evidence type="ECO:0000259" key="3">
    <source>
        <dbReference type="PROSITE" id="PS50977"/>
    </source>
</evidence>